<accession>A0AA91SZP3</accession>
<dbReference type="KEGG" id="clus:A9F13_25g00616"/>
<organism evidence="1 2">
    <name type="scientific">Clavispora lusitaniae</name>
    <name type="common">Candida lusitaniae</name>
    <dbReference type="NCBI Taxonomy" id="36911"/>
    <lineage>
        <taxon>Eukaryota</taxon>
        <taxon>Fungi</taxon>
        <taxon>Dikarya</taxon>
        <taxon>Ascomycota</taxon>
        <taxon>Saccharomycotina</taxon>
        <taxon>Pichiomycetes</taxon>
        <taxon>Metschnikowiaceae</taxon>
        <taxon>Clavispora</taxon>
    </lineage>
</organism>
<reference evidence="1 2" key="1">
    <citation type="submission" date="2017-04" db="EMBL/GenBank/DDBJ databases">
        <title>Draft genome of the yeast Clavispora lusitaniae type strain CBS 6936.</title>
        <authorList>
            <person name="Durrens P."/>
            <person name="Klopp C."/>
            <person name="Biteau N."/>
            <person name="Fitton-Ouhabi V."/>
            <person name="Dementhon K."/>
            <person name="Accoceberry I."/>
            <person name="Sherman D.J."/>
            <person name="Noel T."/>
        </authorList>
    </citation>
    <scope>NUCLEOTIDE SEQUENCE [LARGE SCALE GENOMIC DNA]</scope>
    <source>
        <strain evidence="1 2">CBS 6936</strain>
    </source>
</reference>
<sequence>MSRITSLSQNFRTRRWNSTYTNVLKNLKAGDPVDVGDVRKALASKELSAHELEELRPIIKTSASPEVINEILHHTLPKDFSLYFAMTKERPSHSWNERSLLSLLKSNPGRVYTSSDLLKKHASGSVSNEIRKVVLSKLLLGEAAEVRDGEFELTNENVTKAIELLNQMDHTDELDHLLNVLLNHMIAQDTTHTASDITLQGFEEWLNATKLSEVSERRAFLNLSQVVFERDPRLLSKQTLSRIVSYDIEENTPSETEYISQVLQYIETNHLDIDRKDTEALLLRIQLIETYGINRDRMDLALEKFHLYQAHEKFGIELVQTKLVQAFCYQAFKKKDTTSLKIAETLIVADEIPVKSIAHLILANNCFDSEKSLKIYNDYINDVPKTINKNTKRSSSGLLTECMMIASLYGNDREFAQLLFEKAVQNKIVVDEMEIAAMKKVFKVYGDAFADDSWESAEPRLAQYVLRTIKNL</sequence>
<dbReference type="EMBL" id="LYUB02000025">
    <property type="protein sequence ID" value="OVF04884.1"/>
    <property type="molecule type" value="Genomic_DNA"/>
</dbReference>
<comment type="caution">
    <text evidence="1">The sequence shown here is derived from an EMBL/GenBank/DDBJ whole genome shotgun (WGS) entry which is preliminary data.</text>
</comment>
<gene>
    <name evidence="1" type="ORF">A9F13_25g00616</name>
</gene>
<proteinExistence type="predicted"/>
<dbReference type="AlphaFoldDB" id="A0AA91SZP3"/>
<dbReference type="Proteomes" id="UP000195602">
    <property type="component" value="Unassembled WGS sequence"/>
</dbReference>
<evidence type="ECO:0000313" key="1">
    <source>
        <dbReference type="EMBL" id="OVF04884.1"/>
    </source>
</evidence>
<evidence type="ECO:0000313" key="2">
    <source>
        <dbReference type="Proteomes" id="UP000195602"/>
    </source>
</evidence>
<protein>
    <submittedName>
        <fullName evidence="1">MIOREX complex component</fullName>
    </submittedName>
</protein>
<name>A0AA91SZP3_CLALS</name>